<feature type="chain" id="PRO_5037800979" evidence="1">
    <location>
        <begin position="24"/>
        <end position="72"/>
    </location>
</feature>
<protein>
    <submittedName>
        <fullName evidence="3">Uncharacterized protein</fullName>
    </submittedName>
</protein>
<reference evidence="3" key="1">
    <citation type="submission" date="2022-11" db="UniProtKB">
        <authorList>
            <consortium name="WormBaseParasite"/>
        </authorList>
    </citation>
    <scope>IDENTIFICATION</scope>
</reference>
<evidence type="ECO:0000313" key="3">
    <source>
        <dbReference type="WBParaSite" id="PSU_v2.g13642.t1"/>
    </source>
</evidence>
<evidence type="ECO:0000313" key="2">
    <source>
        <dbReference type="Proteomes" id="UP000887577"/>
    </source>
</evidence>
<evidence type="ECO:0000256" key="1">
    <source>
        <dbReference type="SAM" id="SignalP"/>
    </source>
</evidence>
<name>A0A914Y7R2_9BILA</name>
<proteinExistence type="predicted"/>
<accession>A0A914Y7R2</accession>
<organism evidence="2 3">
    <name type="scientific">Panagrolaimus superbus</name>
    <dbReference type="NCBI Taxonomy" id="310955"/>
    <lineage>
        <taxon>Eukaryota</taxon>
        <taxon>Metazoa</taxon>
        <taxon>Ecdysozoa</taxon>
        <taxon>Nematoda</taxon>
        <taxon>Chromadorea</taxon>
        <taxon>Rhabditida</taxon>
        <taxon>Tylenchina</taxon>
        <taxon>Panagrolaimomorpha</taxon>
        <taxon>Panagrolaimoidea</taxon>
        <taxon>Panagrolaimidae</taxon>
        <taxon>Panagrolaimus</taxon>
    </lineage>
</organism>
<dbReference type="AlphaFoldDB" id="A0A914Y7R2"/>
<dbReference type="WBParaSite" id="PSU_v2.g13642.t1">
    <property type="protein sequence ID" value="PSU_v2.g13642.t1"/>
    <property type="gene ID" value="PSU_v2.g13642"/>
</dbReference>
<keyword evidence="2" id="KW-1185">Reference proteome</keyword>
<sequence>MRPIIILLIVLVALASLPEPVSAGWYSGCNSACNGRARVGVARCCKSQGWGGGYCSGRRSFCITIINIGKKK</sequence>
<keyword evidence="1" id="KW-0732">Signal</keyword>
<feature type="signal peptide" evidence="1">
    <location>
        <begin position="1"/>
        <end position="23"/>
    </location>
</feature>
<dbReference type="Proteomes" id="UP000887577">
    <property type="component" value="Unplaced"/>
</dbReference>